<protein>
    <submittedName>
        <fullName evidence="6">Putative transcription regulator</fullName>
    </submittedName>
    <submittedName>
        <fullName evidence="5">Transcriptional regulator</fullName>
    </submittedName>
</protein>
<evidence type="ECO:0000313" key="7">
    <source>
        <dbReference type="Proteomes" id="UP000011555"/>
    </source>
</evidence>
<dbReference type="InterPro" id="IPR001845">
    <property type="entry name" value="HTH_ArsR_DNA-bd_dom"/>
</dbReference>
<evidence type="ECO:0000256" key="3">
    <source>
        <dbReference type="ARBA" id="ARBA00023163"/>
    </source>
</evidence>
<sequence length="122" mass="13735">MGVEEAKRDECGFTLREEDVDRLLNRSVIDRVELFSTLGNETRYRILLVLTEASDPVCGCELEPYFDVGQSSISQALTRLHRAGLVTRTKDGRWRYYEPTATGERLVGLVEDGLDGEPLIAD</sequence>
<dbReference type="InterPro" id="IPR011991">
    <property type="entry name" value="ArsR-like_HTH"/>
</dbReference>
<dbReference type="GO" id="GO:0003677">
    <property type="term" value="F:DNA binding"/>
    <property type="evidence" value="ECO:0007669"/>
    <property type="project" value="UniProtKB-KW"/>
</dbReference>
<evidence type="ECO:0000313" key="5">
    <source>
        <dbReference type="EMBL" id="APW98715.1"/>
    </source>
</evidence>
<dbReference type="NCBIfam" id="NF033788">
    <property type="entry name" value="HTH_metalloreg"/>
    <property type="match status" value="1"/>
</dbReference>
<dbReference type="RefSeq" id="WP_007141863.1">
    <property type="nucleotide sequence ID" value="NZ_AOLZ01000039.1"/>
</dbReference>
<dbReference type="EMBL" id="CP019285">
    <property type="protein sequence ID" value="APW98715.1"/>
    <property type="molecule type" value="Genomic_DNA"/>
</dbReference>
<dbReference type="InterPro" id="IPR051081">
    <property type="entry name" value="HTH_MetalResp_TranReg"/>
</dbReference>
<name>M0LGC4_NATLA</name>
<dbReference type="SMART" id="SM00418">
    <property type="entry name" value="HTH_ARSR"/>
    <property type="match status" value="1"/>
</dbReference>
<evidence type="ECO:0000256" key="2">
    <source>
        <dbReference type="ARBA" id="ARBA00023125"/>
    </source>
</evidence>
<keyword evidence="2" id="KW-0238">DNA-binding</keyword>
<keyword evidence="1" id="KW-0805">Transcription regulation</keyword>
<dbReference type="SUPFAM" id="SSF46785">
    <property type="entry name" value="Winged helix' DNA-binding domain"/>
    <property type="match status" value="1"/>
</dbReference>
<dbReference type="GO" id="GO:0003700">
    <property type="term" value="F:DNA-binding transcription factor activity"/>
    <property type="evidence" value="ECO:0007669"/>
    <property type="project" value="InterPro"/>
</dbReference>
<dbReference type="AlphaFoldDB" id="M0LGC4"/>
<dbReference type="KEGG" id="hlc:CHINAEXTREME13395"/>
<dbReference type="InterPro" id="IPR036390">
    <property type="entry name" value="WH_DNA-bd_sf"/>
</dbReference>
<dbReference type="PANTHER" id="PTHR33154">
    <property type="entry name" value="TRANSCRIPTIONAL REGULATOR, ARSR FAMILY"/>
    <property type="match status" value="1"/>
</dbReference>
<evidence type="ECO:0000313" key="8">
    <source>
        <dbReference type="Proteomes" id="UP000186547"/>
    </source>
</evidence>
<dbReference type="Pfam" id="PF01022">
    <property type="entry name" value="HTH_5"/>
    <property type="match status" value="1"/>
</dbReference>
<dbReference type="Proteomes" id="UP000186547">
    <property type="component" value="Chromosome"/>
</dbReference>
<evidence type="ECO:0000313" key="6">
    <source>
        <dbReference type="EMBL" id="EMA32586.1"/>
    </source>
</evidence>
<evidence type="ECO:0000256" key="1">
    <source>
        <dbReference type="ARBA" id="ARBA00023015"/>
    </source>
</evidence>
<feature type="domain" description="HTH arsR-type" evidence="4">
    <location>
        <begin position="23"/>
        <end position="121"/>
    </location>
</feature>
<organism evidence="6 7">
    <name type="scientific">Natronobacterium lacisalsi AJ5</name>
    <dbReference type="NCBI Taxonomy" id="358396"/>
    <lineage>
        <taxon>Archaea</taxon>
        <taxon>Methanobacteriati</taxon>
        <taxon>Methanobacteriota</taxon>
        <taxon>Stenosarchaea group</taxon>
        <taxon>Halobacteria</taxon>
        <taxon>Halobacteriales</taxon>
        <taxon>Natrialbaceae</taxon>
        <taxon>Natronobacterium</taxon>
    </lineage>
</organism>
<dbReference type="PRINTS" id="PR00778">
    <property type="entry name" value="HTHARSR"/>
</dbReference>
<dbReference type="PROSITE" id="PS50987">
    <property type="entry name" value="HTH_ARSR_2"/>
    <property type="match status" value="1"/>
</dbReference>
<dbReference type="Proteomes" id="UP000011555">
    <property type="component" value="Unassembled WGS sequence"/>
</dbReference>
<reference evidence="6 7" key="2">
    <citation type="journal article" date="2014" name="PLoS Genet.">
        <title>Phylogenetically driven sequencing of extremely halophilic archaea reveals strategies for static and dynamic osmo-response.</title>
        <authorList>
            <person name="Becker E.A."/>
            <person name="Seitzer P.M."/>
            <person name="Tritt A."/>
            <person name="Larsen D."/>
            <person name="Krusor M."/>
            <person name="Yao A.I."/>
            <person name="Wu D."/>
            <person name="Madern D."/>
            <person name="Eisen J.A."/>
            <person name="Darling A.E."/>
            <person name="Facciotti M.T."/>
        </authorList>
    </citation>
    <scope>NUCLEOTIDE SEQUENCE [LARGE SCALE GENOMIC DNA]</scope>
    <source>
        <strain evidence="6 7">AJ5</strain>
    </source>
</reference>
<reference evidence="5 8" key="1">
    <citation type="journal article" date="2011" name="J. Bacteriol.">
        <title>Genome sequence of Halobiforma lacisalsi AJ5, an extremely halophilic archaeon which harbors a bop gene.</title>
        <authorList>
            <person name="Jiang X."/>
            <person name="Wang S."/>
            <person name="Cheng H."/>
            <person name="Huo Y."/>
            <person name="Zhang X."/>
            <person name="Zhu X."/>
            <person name="Han X."/>
            <person name="Ni P."/>
            <person name="Wu M."/>
        </authorList>
    </citation>
    <scope>NUCLEOTIDE SEQUENCE [LARGE SCALE GENOMIC DNA]</scope>
    <source>
        <strain evidence="5 8">AJ5</strain>
    </source>
</reference>
<keyword evidence="3" id="KW-0804">Transcription</keyword>
<dbReference type="EMBL" id="AOLZ01000039">
    <property type="protein sequence ID" value="EMA32586.1"/>
    <property type="molecule type" value="Genomic_DNA"/>
</dbReference>
<dbReference type="PANTHER" id="PTHR33154:SF33">
    <property type="entry name" value="TRANSCRIPTIONAL REPRESSOR SDPR"/>
    <property type="match status" value="1"/>
</dbReference>
<dbReference type="CDD" id="cd00090">
    <property type="entry name" value="HTH_ARSR"/>
    <property type="match status" value="1"/>
</dbReference>
<accession>M0LGC4</accession>
<proteinExistence type="predicted"/>
<keyword evidence="7" id="KW-1185">Reference proteome</keyword>
<dbReference type="eggNOG" id="arCOG01680">
    <property type="taxonomic scope" value="Archaea"/>
</dbReference>
<dbReference type="InterPro" id="IPR036388">
    <property type="entry name" value="WH-like_DNA-bd_sf"/>
</dbReference>
<evidence type="ECO:0000259" key="4">
    <source>
        <dbReference type="PROSITE" id="PS50987"/>
    </source>
</evidence>
<dbReference type="GeneID" id="30922137"/>
<reference evidence="5" key="3">
    <citation type="submission" date="2017-01" db="EMBL/GenBank/DDBJ databases">
        <authorList>
            <person name="Mah S.A."/>
            <person name="Swanson W.J."/>
            <person name="Moy G.W."/>
            <person name="Vacquier V.D."/>
        </authorList>
    </citation>
    <scope>NUCLEOTIDE SEQUENCE</scope>
    <source>
        <strain evidence="5">AJ5</strain>
    </source>
</reference>
<dbReference type="Gene3D" id="1.10.10.10">
    <property type="entry name" value="Winged helix-like DNA-binding domain superfamily/Winged helix DNA-binding domain"/>
    <property type="match status" value="1"/>
</dbReference>
<gene>
    <name evidence="6" type="ORF">C445_10732</name>
    <name evidence="5" type="ORF">CHINAEXTREME_13395</name>
</gene>